<dbReference type="AlphaFoldDB" id="A0A516SAC3"/>
<organism evidence="2 3">
    <name type="scientific">Chitinimonas arctica</name>
    <dbReference type="NCBI Taxonomy" id="2594795"/>
    <lineage>
        <taxon>Bacteria</taxon>
        <taxon>Pseudomonadati</taxon>
        <taxon>Pseudomonadota</taxon>
        <taxon>Betaproteobacteria</taxon>
        <taxon>Neisseriales</taxon>
        <taxon>Chitinibacteraceae</taxon>
        <taxon>Chitinimonas</taxon>
    </lineage>
</organism>
<dbReference type="RefSeq" id="WP_143856021.1">
    <property type="nucleotide sequence ID" value="NZ_CP041730.1"/>
</dbReference>
<evidence type="ECO:0000256" key="1">
    <source>
        <dbReference type="SAM" id="Phobius"/>
    </source>
</evidence>
<dbReference type="Proteomes" id="UP000317550">
    <property type="component" value="Chromosome"/>
</dbReference>
<keyword evidence="3" id="KW-1185">Reference proteome</keyword>
<sequence>MRRIRLSRLRSATLSLLQAHPLLSFLLMGLCFLGFGVSSFNLAILLRANLELFWDYGWQVVQDGALEQLLQLLALSYAALAAWVGFKCCEKLLVDRLTRPPERE</sequence>
<evidence type="ECO:0000313" key="3">
    <source>
        <dbReference type="Proteomes" id="UP000317550"/>
    </source>
</evidence>
<gene>
    <name evidence="2" type="ORF">FNU76_01295</name>
</gene>
<evidence type="ECO:0000313" key="2">
    <source>
        <dbReference type="EMBL" id="QDQ25096.1"/>
    </source>
</evidence>
<feature type="transmembrane region" description="Helical" evidence="1">
    <location>
        <begin position="68"/>
        <end position="86"/>
    </location>
</feature>
<feature type="transmembrane region" description="Helical" evidence="1">
    <location>
        <begin position="21"/>
        <end position="48"/>
    </location>
</feature>
<name>A0A516SAC3_9NEIS</name>
<dbReference type="KEGG" id="cari:FNU76_01295"/>
<keyword evidence="1" id="KW-0812">Transmembrane</keyword>
<protein>
    <submittedName>
        <fullName evidence="2">Uncharacterized protein</fullName>
    </submittedName>
</protein>
<dbReference type="EMBL" id="CP041730">
    <property type="protein sequence ID" value="QDQ25096.1"/>
    <property type="molecule type" value="Genomic_DNA"/>
</dbReference>
<reference evidence="3" key="1">
    <citation type="submission" date="2019-07" db="EMBL/GenBank/DDBJ databases">
        <title>Chitinimonas sp. nov., isolated from Ny-Alesund, arctica soil.</title>
        <authorList>
            <person name="Xu Q."/>
            <person name="Peng F."/>
        </authorList>
    </citation>
    <scope>NUCLEOTIDE SEQUENCE [LARGE SCALE GENOMIC DNA]</scope>
    <source>
        <strain evidence="3">R3-44</strain>
    </source>
</reference>
<keyword evidence="1" id="KW-0472">Membrane</keyword>
<proteinExistence type="predicted"/>
<keyword evidence="1" id="KW-1133">Transmembrane helix</keyword>
<accession>A0A516SAC3</accession>